<dbReference type="InterPro" id="IPR023168">
    <property type="entry name" value="GatB_Yqey_C_2"/>
</dbReference>
<name>A0A5S5CB39_9FLAO</name>
<dbReference type="Gene3D" id="1.10.1510.10">
    <property type="entry name" value="Uncharacterised protein YqeY/AIM41 PF09424, N-terminal domain"/>
    <property type="match status" value="1"/>
</dbReference>
<dbReference type="InterPro" id="IPR003789">
    <property type="entry name" value="Asn/Gln_tRNA_amidoTrase-B-like"/>
</dbReference>
<reference evidence="2 3" key="1">
    <citation type="submission" date="2019-07" db="EMBL/GenBank/DDBJ databases">
        <title>Genomic Encyclopedia of Archaeal and Bacterial Type Strains, Phase II (KMG-II): from individual species to whole genera.</title>
        <authorList>
            <person name="Goeker M."/>
        </authorList>
    </citation>
    <scope>NUCLEOTIDE SEQUENCE [LARGE SCALE GENOMIC DNA]</scope>
    <source>
        <strain evidence="2 3">DSM 17527</strain>
    </source>
</reference>
<dbReference type="PANTHER" id="PTHR28055:SF1">
    <property type="entry name" value="ALTERED INHERITANCE OF MITOCHONDRIA PROTEIN 41, MITOCHONDRIAL"/>
    <property type="match status" value="1"/>
</dbReference>
<evidence type="ECO:0000313" key="2">
    <source>
        <dbReference type="EMBL" id="TYP75848.1"/>
    </source>
</evidence>
<evidence type="ECO:0000313" key="3">
    <source>
        <dbReference type="Proteomes" id="UP000324376"/>
    </source>
</evidence>
<dbReference type="GO" id="GO:0016884">
    <property type="term" value="F:carbon-nitrogen ligase activity, with glutamine as amido-N-donor"/>
    <property type="evidence" value="ECO:0007669"/>
    <property type="project" value="InterPro"/>
</dbReference>
<feature type="transmembrane region" description="Helical" evidence="1">
    <location>
        <begin position="13"/>
        <end position="33"/>
    </location>
</feature>
<evidence type="ECO:0000256" key="1">
    <source>
        <dbReference type="SAM" id="Phobius"/>
    </source>
</evidence>
<dbReference type="InterPro" id="IPR019004">
    <property type="entry name" value="YqeY/Aim41"/>
</dbReference>
<keyword evidence="1" id="KW-1133">Transmembrane helix</keyword>
<accession>A0A5S5CB39</accession>
<dbReference type="AlphaFoldDB" id="A0A5S5CB39"/>
<keyword evidence="1" id="KW-0812">Transmembrane</keyword>
<dbReference type="Pfam" id="PF09424">
    <property type="entry name" value="YqeY"/>
    <property type="match status" value="1"/>
</dbReference>
<proteinExistence type="predicted"/>
<keyword evidence="1" id="KW-0472">Membrane</keyword>
<comment type="caution">
    <text evidence="2">The sequence shown here is derived from an EMBL/GenBank/DDBJ whole genome shotgun (WGS) entry which is preliminary data.</text>
</comment>
<gene>
    <name evidence="2" type="ORF">BD809_10256</name>
</gene>
<sequence length="180" mass="19920">MQITDILPLEYRFIFYLRIPIVISLKVIIIMSLEQKVMTAMKEAMKAKDTNALTSLRAIKSAILLAKTESGSNKETLSDDEELKLLQKLVKQRKDSAAIFTEQHRNDLAEPELAQAEVISQFLPEQLSEAEIEKVVEDIIAKTGAEGMKDMGKVMGQANAQLTGKADGKTISTIVKAKLS</sequence>
<dbReference type="Gene3D" id="1.10.10.410">
    <property type="match status" value="1"/>
</dbReference>
<dbReference type="EMBL" id="VNHU01000002">
    <property type="protein sequence ID" value="TYP75848.1"/>
    <property type="molecule type" value="Genomic_DNA"/>
</dbReference>
<dbReference type="PANTHER" id="PTHR28055">
    <property type="entry name" value="ALTERED INHERITANCE OF MITOCHONDRIA PROTEIN 41, MITOCHONDRIAL"/>
    <property type="match status" value="1"/>
</dbReference>
<dbReference type="Proteomes" id="UP000324376">
    <property type="component" value="Unassembled WGS sequence"/>
</dbReference>
<dbReference type="InterPro" id="IPR042184">
    <property type="entry name" value="YqeY/Aim41_N"/>
</dbReference>
<evidence type="ECO:0008006" key="4">
    <source>
        <dbReference type="Google" id="ProtNLM"/>
    </source>
</evidence>
<dbReference type="SUPFAM" id="SSF89095">
    <property type="entry name" value="GatB/YqeY motif"/>
    <property type="match status" value="1"/>
</dbReference>
<organism evidence="2 3">
    <name type="scientific">Aquimarina intermedia</name>
    <dbReference type="NCBI Taxonomy" id="350814"/>
    <lineage>
        <taxon>Bacteria</taxon>
        <taxon>Pseudomonadati</taxon>
        <taxon>Bacteroidota</taxon>
        <taxon>Flavobacteriia</taxon>
        <taxon>Flavobacteriales</taxon>
        <taxon>Flavobacteriaceae</taxon>
        <taxon>Aquimarina</taxon>
    </lineage>
</organism>
<keyword evidence="3" id="KW-1185">Reference proteome</keyword>
<protein>
    <recommendedName>
        <fullName evidence="4">Glutamyl-tRNA amidotransferase</fullName>
    </recommendedName>
</protein>